<proteinExistence type="predicted"/>
<dbReference type="InterPro" id="IPR001173">
    <property type="entry name" value="Glyco_trans_2-like"/>
</dbReference>
<name>A0A6C0KR75_9ZZZZ</name>
<sequence length="225" mass="26410">MNKVTIGIAIPCYKGHIEALQFLLDSIERQTRKADNVIVSCSSCEASDIPPSYYKYSFPLQIVTHTEIRNAAQNRNTAISYLNTDLVTVMDADDQMHPQRLESIEHCFQNPNTEVFVHFYETRVHHDFVNYTAFPLELNKLYVCPWRSVQHINYPRGDIVHNGQVSFRRKTFEKVRYREEQYYFGREDIFFVGDIIRLYPNGTAFCPLRLSKYIPSRTQIKDPSR</sequence>
<reference evidence="2" key="1">
    <citation type="journal article" date="2020" name="Nature">
        <title>Giant virus diversity and host interactions through global metagenomics.</title>
        <authorList>
            <person name="Schulz F."/>
            <person name="Roux S."/>
            <person name="Paez-Espino D."/>
            <person name="Jungbluth S."/>
            <person name="Walsh D.A."/>
            <person name="Denef V.J."/>
            <person name="McMahon K.D."/>
            <person name="Konstantinidis K.T."/>
            <person name="Eloe-Fadrosh E.A."/>
            <person name="Kyrpides N.C."/>
            <person name="Woyke T."/>
        </authorList>
    </citation>
    <scope>NUCLEOTIDE SEQUENCE</scope>
    <source>
        <strain evidence="2">GVMAG-S-3300013006-158</strain>
    </source>
</reference>
<dbReference type="Pfam" id="PF00535">
    <property type="entry name" value="Glycos_transf_2"/>
    <property type="match status" value="1"/>
</dbReference>
<protein>
    <recommendedName>
        <fullName evidence="1">Glycosyltransferase 2-like domain-containing protein</fullName>
    </recommendedName>
</protein>
<dbReference type="CDD" id="cd00761">
    <property type="entry name" value="Glyco_tranf_GTA_type"/>
    <property type="match status" value="1"/>
</dbReference>
<feature type="domain" description="Glycosyltransferase 2-like" evidence="1">
    <location>
        <begin position="8"/>
        <end position="173"/>
    </location>
</feature>
<evidence type="ECO:0000313" key="2">
    <source>
        <dbReference type="EMBL" id="QHU18904.1"/>
    </source>
</evidence>
<organism evidence="2">
    <name type="scientific">viral metagenome</name>
    <dbReference type="NCBI Taxonomy" id="1070528"/>
    <lineage>
        <taxon>unclassified sequences</taxon>
        <taxon>metagenomes</taxon>
        <taxon>organismal metagenomes</taxon>
    </lineage>
</organism>
<dbReference type="Gene3D" id="3.90.550.10">
    <property type="entry name" value="Spore Coat Polysaccharide Biosynthesis Protein SpsA, Chain A"/>
    <property type="match status" value="1"/>
</dbReference>
<evidence type="ECO:0000259" key="1">
    <source>
        <dbReference type="Pfam" id="PF00535"/>
    </source>
</evidence>
<dbReference type="InterPro" id="IPR029044">
    <property type="entry name" value="Nucleotide-diphossugar_trans"/>
</dbReference>
<dbReference type="SUPFAM" id="SSF53448">
    <property type="entry name" value="Nucleotide-diphospho-sugar transferases"/>
    <property type="match status" value="1"/>
</dbReference>
<dbReference type="AlphaFoldDB" id="A0A6C0KR75"/>
<accession>A0A6C0KR75</accession>
<dbReference type="EMBL" id="MN740942">
    <property type="protein sequence ID" value="QHU18904.1"/>
    <property type="molecule type" value="Genomic_DNA"/>
</dbReference>